<evidence type="ECO:0000313" key="1">
    <source>
        <dbReference type="EMBL" id="KRX76538.1"/>
    </source>
</evidence>
<evidence type="ECO:0000313" key="2">
    <source>
        <dbReference type="Proteomes" id="UP000054783"/>
    </source>
</evidence>
<dbReference type="AlphaFoldDB" id="A0A0V0WLI7"/>
<gene>
    <name evidence="1" type="ORF">T12_14950</name>
</gene>
<comment type="caution">
    <text evidence="1">The sequence shown here is derived from an EMBL/GenBank/DDBJ whole genome shotgun (WGS) entry which is preliminary data.</text>
</comment>
<protein>
    <submittedName>
        <fullName evidence="1">Uncharacterized protein</fullName>
    </submittedName>
</protein>
<name>A0A0V0WLI7_9BILA</name>
<keyword evidence="2" id="KW-1185">Reference proteome</keyword>
<dbReference type="Proteomes" id="UP000054783">
    <property type="component" value="Unassembled WGS sequence"/>
</dbReference>
<reference evidence="1 2" key="1">
    <citation type="submission" date="2015-01" db="EMBL/GenBank/DDBJ databases">
        <title>Evolution of Trichinella species and genotypes.</title>
        <authorList>
            <person name="Korhonen P.K."/>
            <person name="Edoardo P."/>
            <person name="Giuseppe L.R."/>
            <person name="Gasser R.B."/>
        </authorList>
    </citation>
    <scope>NUCLEOTIDE SEQUENCE [LARGE SCALE GENOMIC DNA]</scope>
    <source>
        <strain evidence="1">ISS2496</strain>
    </source>
</reference>
<organism evidence="1 2">
    <name type="scientific">Trichinella patagoniensis</name>
    <dbReference type="NCBI Taxonomy" id="990121"/>
    <lineage>
        <taxon>Eukaryota</taxon>
        <taxon>Metazoa</taxon>
        <taxon>Ecdysozoa</taxon>
        <taxon>Nematoda</taxon>
        <taxon>Enoplea</taxon>
        <taxon>Dorylaimia</taxon>
        <taxon>Trichinellida</taxon>
        <taxon>Trichinellidae</taxon>
        <taxon>Trichinella</taxon>
    </lineage>
</organism>
<dbReference type="EMBL" id="JYDQ01005562">
    <property type="protein sequence ID" value="KRX76538.1"/>
    <property type="molecule type" value="Genomic_DNA"/>
</dbReference>
<proteinExistence type="predicted"/>
<accession>A0A0V0WLI7</accession>
<sequence>MYVCCAVRVHQSPVVPSIPNSVQPKACIGFTLKCST</sequence>